<dbReference type="RefSeq" id="WP_109716653.1">
    <property type="nucleotide sequence ID" value="NZ_QGHF01000002.1"/>
</dbReference>
<name>A0A2V2BJT4_9GAMM</name>
<sequence>MKFYALWCALFWRNLTARSQWLAYKFQLAGYRAHCLLFRCFHYRIIFAFAHVRRFLKLIPRDVKWRAAVAETNRQCLLQDNKKFDYIWLTQRRKLLIEAVTYGQNRRLLRELAACSAQLNDVVEPLQRAGQPVLLAPLHMVSDILTTMVGAAAYPGKATVITSRSADAHSEAERRLGGLDLTYCSIHEDNKNIAGNLMTSVMAAAENKRNIILFPDITPDFTQFASKDKAEKLPCRLFDRPASLHSGIIRLARMMSAQVVFYHLYFDNGLKIVIHPPVAARKLKDDMPRIIEQSIRDYSTDWMLWHSHSLFFIND</sequence>
<protein>
    <recommendedName>
        <fullName evidence="3">Lauroyl/myristoyl acyltransferase</fullName>
    </recommendedName>
</protein>
<comment type="caution">
    <text evidence="1">The sequence shown here is derived from an EMBL/GenBank/DDBJ whole genome shotgun (WGS) entry which is preliminary data.</text>
</comment>
<dbReference type="Proteomes" id="UP000245981">
    <property type="component" value="Unassembled WGS sequence"/>
</dbReference>
<organism evidence="1 2">
    <name type="scientific">Pantoea allii</name>
    <dbReference type="NCBI Taxonomy" id="574096"/>
    <lineage>
        <taxon>Bacteria</taxon>
        <taxon>Pseudomonadati</taxon>
        <taxon>Pseudomonadota</taxon>
        <taxon>Gammaproteobacteria</taxon>
        <taxon>Enterobacterales</taxon>
        <taxon>Erwiniaceae</taxon>
        <taxon>Pantoea</taxon>
    </lineage>
</organism>
<dbReference type="OrthoDB" id="6459610at2"/>
<proteinExistence type="predicted"/>
<reference evidence="1 2" key="1">
    <citation type="submission" date="2018-05" db="EMBL/GenBank/DDBJ databases">
        <title>Genomic Encyclopedia of Type Strains, Phase IV (KMG-V): Genome sequencing to study the core and pangenomes of soil and plant-associated prokaryotes.</title>
        <authorList>
            <person name="Whitman W."/>
        </authorList>
    </citation>
    <scope>NUCLEOTIDE SEQUENCE [LARGE SCALE GENOMIC DNA]</scope>
    <source>
        <strain evidence="1 2">PNA 200-10</strain>
    </source>
</reference>
<evidence type="ECO:0000313" key="2">
    <source>
        <dbReference type="Proteomes" id="UP000245981"/>
    </source>
</evidence>
<evidence type="ECO:0008006" key="3">
    <source>
        <dbReference type="Google" id="ProtNLM"/>
    </source>
</evidence>
<gene>
    <name evidence="1" type="ORF">C7431_102223</name>
</gene>
<evidence type="ECO:0000313" key="1">
    <source>
        <dbReference type="EMBL" id="PWK99422.1"/>
    </source>
</evidence>
<accession>A0A2V2BJT4</accession>
<dbReference type="AlphaFoldDB" id="A0A2V2BJT4"/>
<dbReference type="EMBL" id="QGHF01000002">
    <property type="protein sequence ID" value="PWK99422.1"/>
    <property type="molecule type" value="Genomic_DNA"/>
</dbReference>